<sequence length="87" mass="10425">MGTAAREAGLGLRPDRPQLEPGLRLRVRPQFDLELHLYRTHREYHPRIRADLSRRRQQFVAYRSHRIHQRNIHRTHPYVPAPDACSR</sequence>
<evidence type="ECO:0000313" key="3">
    <source>
        <dbReference type="Proteomes" id="UP000608522"/>
    </source>
</evidence>
<comment type="caution">
    <text evidence="1">The sequence shown here is derived from an EMBL/GenBank/DDBJ whole genome shotgun (WGS) entry which is preliminary data.</text>
</comment>
<name>A0ABQ3T224_9ACTN</name>
<dbReference type="EMBL" id="BNED01000001">
    <property type="protein sequence ID" value="GHI74448.1"/>
    <property type="molecule type" value="Genomic_DNA"/>
</dbReference>
<accession>A0ABQ3T224</accession>
<evidence type="ECO:0000313" key="1">
    <source>
        <dbReference type="EMBL" id="GHI74448.1"/>
    </source>
</evidence>
<reference evidence="3" key="1">
    <citation type="submission" date="2023-07" db="EMBL/GenBank/DDBJ databases">
        <title>Whole genome shotgun sequence of Streptomyces spororaveus NBRC 15456.</title>
        <authorList>
            <person name="Komaki H."/>
            <person name="Tamura T."/>
        </authorList>
    </citation>
    <scope>NUCLEOTIDE SEQUENCE [LARGE SCALE GENOMIC DNA]</scope>
    <source>
        <strain evidence="3">NBRC 15456</strain>
    </source>
</reference>
<keyword evidence="3" id="KW-1185">Reference proteome</keyword>
<organism evidence="1 3">
    <name type="scientific">Streptomyces spororaveus</name>
    <dbReference type="NCBI Taxonomy" id="284039"/>
    <lineage>
        <taxon>Bacteria</taxon>
        <taxon>Bacillati</taxon>
        <taxon>Actinomycetota</taxon>
        <taxon>Actinomycetes</taxon>
        <taxon>Kitasatosporales</taxon>
        <taxon>Streptomycetaceae</taxon>
        <taxon>Streptomyces</taxon>
    </lineage>
</organism>
<dbReference type="Proteomes" id="UP000608522">
    <property type="component" value="Unassembled WGS sequence"/>
</dbReference>
<evidence type="ECO:0000313" key="2">
    <source>
        <dbReference type="EMBL" id="GHI82635.1"/>
    </source>
</evidence>
<proteinExistence type="predicted"/>
<reference evidence="1" key="2">
    <citation type="submission" date="2024-05" db="EMBL/GenBank/DDBJ databases">
        <title>Whole genome shotgun sequence of Streptomyces spororaveus NBRC 15456.</title>
        <authorList>
            <person name="Komaki H."/>
            <person name="Tamura T."/>
        </authorList>
    </citation>
    <scope>NUCLEOTIDE SEQUENCE</scope>
    <source>
        <strain evidence="1 3">NBRC 15456</strain>
    </source>
</reference>
<protein>
    <submittedName>
        <fullName evidence="1">Uncharacterized protein</fullName>
    </submittedName>
</protein>
<dbReference type="EMBL" id="BNED01000010">
    <property type="protein sequence ID" value="GHI82635.1"/>
    <property type="molecule type" value="Genomic_DNA"/>
</dbReference>
<gene>
    <name evidence="1" type="ORF">Sspor_00090</name>
    <name evidence="2" type="ORF">Sspor_81960</name>
</gene>